<dbReference type="STRING" id="52586.A0A0B1PDG4"/>
<gene>
    <name evidence="3" type="ORF">EV44_g5047</name>
</gene>
<dbReference type="Gene3D" id="3.80.10.10">
    <property type="entry name" value="Ribonuclease Inhibitor"/>
    <property type="match status" value="3"/>
</dbReference>
<dbReference type="PROSITE" id="PS50181">
    <property type="entry name" value="FBOX"/>
    <property type="match status" value="1"/>
</dbReference>
<dbReference type="AlphaFoldDB" id="A0A0B1PDG4"/>
<dbReference type="SUPFAM" id="SSF52047">
    <property type="entry name" value="RNI-like"/>
    <property type="match status" value="1"/>
</dbReference>
<dbReference type="InterPro" id="IPR006553">
    <property type="entry name" value="Leu-rich_rpt_Cys-con_subtyp"/>
</dbReference>
<evidence type="ECO:0000259" key="2">
    <source>
        <dbReference type="PROSITE" id="PS50181"/>
    </source>
</evidence>
<evidence type="ECO:0000313" key="4">
    <source>
        <dbReference type="Proteomes" id="UP000030854"/>
    </source>
</evidence>
<dbReference type="SMART" id="SM00367">
    <property type="entry name" value="LRR_CC"/>
    <property type="match status" value="7"/>
</dbReference>
<dbReference type="Pfam" id="PF13516">
    <property type="entry name" value="LRR_6"/>
    <property type="match status" value="1"/>
</dbReference>
<dbReference type="InterPro" id="IPR001810">
    <property type="entry name" value="F-box_dom"/>
</dbReference>
<evidence type="ECO:0000256" key="1">
    <source>
        <dbReference type="SAM" id="MobiDB-lite"/>
    </source>
</evidence>
<reference evidence="3 4" key="1">
    <citation type="journal article" date="2014" name="BMC Genomics">
        <title>Adaptive genomic structural variation in the grape powdery mildew pathogen, Erysiphe necator.</title>
        <authorList>
            <person name="Jones L."/>
            <person name="Riaz S."/>
            <person name="Morales-Cruz A."/>
            <person name="Amrine K.C."/>
            <person name="McGuire B."/>
            <person name="Gubler W.D."/>
            <person name="Walker M.A."/>
            <person name="Cantu D."/>
        </authorList>
    </citation>
    <scope>NUCLEOTIDE SEQUENCE [LARGE SCALE GENOMIC DNA]</scope>
    <source>
        <strain evidence="4">c</strain>
    </source>
</reference>
<dbReference type="GO" id="GO:0031146">
    <property type="term" value="P:SCF-dependent proteasomal ubiquitin-dependent protein catabolic process"/>
    <property type="evidence" value="ECO:0007669"/>
    <property type="project" value="TreeGrafter"/>
</dbReference>
<dbReference type="SMART" id="SM00256">
    <property type="entry name" value="FBOX"/>
    <property type="match status" value="1"/>
</dbReference>
<evidence type="ECO:0000313" key="3">
    <source>
        <dbReference type="EMBL" id="KHJ36273.1"/>
    </source>
</evidence>
<dbReference type="InterPro" id="IPR032675">
    <property type="entry name" value="LRR_dom_sf"/>
</dbReference>
<dbReference type="Proteomes" id="UP000030854">
    <property type="component" value="Unassembled WGS sequence"/>
</dbReference>
<feature type="domain" description="F-box" evidence="2">
    <location>
        <begin position="171"/>
        <end position="217"/>
    </location>
</feature>
<dbReference type="GO" id="GO:0019005">
    <property type="term" value="C:SCF ubiquitin ligase complex"/>
    <property type="evidence" value="ECO:0007669"/>
    <property type="project" value="TreeGrafter"/>
</dbReference>
<accession>A0A0B1PDG4</accession>
<name>A0A0B1PDG4_UNCNE</name>
<dbReference type="PANTHER" id="PTHR13318">
    <property type="entry name" value="PARTNER OF PAIRED, ISOFORM B-RELATED"/>
    <property type="match status" value="1"/>
</dbReference>
<comment type="caution">
    <text evidence="3">The sequence shown here is derived from an EMBL/GenBank/DDBJ whole genome shotgun (WGS) entry which is preliminary data.</text>
</comment>
<protein>
    <submittedName>
        <fullName evidence="3">Putative f-box domain-containing protein</fullName>
    </submittedName>
</protein>
<feature type="region of interest" description="Disordered" evidence="1">
    <location>
        <begin position="31"/>
        <end position="78"/>
    </location>
</feature>
<dbReference type="EMBL" id="JNVN01000086">
    <property type="protein sequence ID" value="KHJ36273.1"/>
    <property type="molecule type" value="Genomic_DNA"/>
</dbReference>
<keyword evidence="4" id="KW-1185">Reference proteome</keyword>
<dbReference type="SUPFAM" id="SSF81383">
    <property type="entry name" value="F-box domain"/>
    <property type="match status" value="1"/>
</dbReference>
<sequence length="693" mass="77791">MPDKATMPDAPQLSRRTKFIHKLRRIYLGRPLSHISPQKRSNKSNFRQSNFSNMTTVSGDASRQHNGQTCSSSSANNCSSKLISPTAIIRKESILLKDGIKICAGNNTIVSDVTQLLTHDSLILKREDSFIQDTIDYLPTETLALEASDQCLITEYMDMVDTKFPNWQTNFDFWAEIPPEIAIGIFMYLTPKELVRVSIVSRRFYNFCYDGQLWTSFDASNFYKDIPAESLAKILVAAGPFVKDLNLRGCIQVEHHQRAEAVVKACNNLVNTTLEGCRNFQRLTLHCLLIGNTKLVNLNLTGLTAVTNGTCKIIAQSCPCLESIDLSGCTRMDARGLRIVVQGCKKLKDIRAREIKGFGCIELAQDIFETNVLERIVFSGCTDFTDHALRTMMHGKDPEIDILTNLPLVPMRKLRYLDISRCYRITNFGIKAMAHLACNLQGLLISGCSRIGNDGLKDVVTSAPQLTLLDLEEVSNLTNDFFKDTLAKASCVLALKHLSISCCDQVDDNGILPIFRACKNLESVELDNTGISDLVLSEAANMLRSRSKVGMAQILSPVIGLRLVVYDCQNVTWAGIREVMSRNSEFHKSTSDEISAQVTELISLKCYYCWQMTVDEHTKRLLRGDIPAAQRLEKLWTDWIIAKEENSTRVSGSRHRRRRRAGEARIIHAIDGRGDRNRSRTRLILNTSSCTIM</sequence>
<dbReference type="InterPro" id="IPR001611">
    <property type="entry name" value="Leu-rich_rpt"/>
</dbReference>
<organism evidence="3 4">
    <name type="scientific">Uncinula necator</name>
    <name type="common">Grape powdery mildew</name>
    <dbReference type="NCBI Taxonomy" id="52586"/>
    <lineage>
        <taxon>Eukaryota</taxon>
        <taxon>Fungi</taxon>
        <taxon>Dikarya</taxon>
        <taxon>Ascomycota</taxon>
        <taxon>Pezizomycotina</taxon>
        <taxon>Leotiomycetes</taxon>
        <taxon>Erysiphales</taxon>
        <taxon>Erysiphaceae</taxon>
        <taxon>Erysiphe</taxon>
    </lineage>
</organism>
<dbReference type="Pfam" id="PF12937">
    <property type="entry name" value="F-box-like"/>
    <property type="match status" value="1"/>
</dbReference>
<feature type="compositionally biased region" description="Polar residues" evidence="1">
    <location>
        <begin position="35"/>
        <end position="69"/>
    </location>
</feature>
<proteinExistence type="predicted"/>
<dbReference type="HOGENOM" id="CLU_025082_0_0_1"/>
<dbReference type="InterPro" id="IPR036047">
    <property type="entry name" value="F-box-like_dom_sf"/>
</dbReference>
<dbReference type="OMA" id="SRLDRKW"/>